<protein>
    <submittedName>
        <fullName evidence="2">Uncharacterized protein</fullName>
    </submittedName>
</protein>
<proteinExistence type="predicted"/>
<accession>A0A370DPR5</accession>
<gene>
    <name evidence="2" type="ORF">DIZ78_06490</name>
</gene>
<name>A0A370DPR5_9GAMM</name>
<evidence type="ECO:0000313" key="2">
    <source>
        <dbReference type="EMBL" id="RDH86555.1"/>
    </source>
</evidence>
<evidence type="ECO:0000256" key="1">
    <source>
        <dbReference type="SAM" id="Phobius"/>
    </source>
</evidence>
<organism evidence="2 3">
    <name type="scientific">endosymbiont of Escarpia spicata</name>
    <dbReference type="NCBI Taxonomy" id="2200908"/>
    <lineage>
        <taxon>Bacteria</taxon>
        <taxon>Pseudomonadati</taxon>
        <taxon>Pseudomonadota</taxon>
        <taxon>Gammaproteobacteria</taxon>
        <taxon>sulfur-oxidizing symbionts</taxon>
    </lineage>
</organism>
<comment type="caution">
    <text evidence="2">The sequence shown here is derived from an EMBL/GenBank/DDBJ whole genome shotgun (WGS) entry which is preliminary data.</text>
</comment>
<evidence type="ECO:0000313" key="3">
    <source>
        <dbReference type="Proteomes" id="UP000254771"/>
    </source>
</evidence>
<reference evidence="2 3" key="1">
    <citation type="journal article" date="2018" name="ISME J.">
        <title>Endosymbiont genomes yield clues of tubeworm success.</title>
        <authorList>
            <person name="Li Y."/>
            <person name="Liles M.R."/>
            <person name="Halanych K.M."/>
        </authorList>
    </citation>
    <scope>NUCLEOTIDE SEQUENCE [LARGE SCALE GENOMIC DNA]</scope>
    <source>
        <strain evidence="2">A1462</strain>
    </source>
</reference>
<keyword evidence="1" id="KW-1133">Transmembrane helix</keyword>
<dbReference type="Proteomes" id="UP000254771">
    <property type="component" value="Unassembled WGS sequence"/>
</dbReference>
<keyword evidence="3" id="KW-1185">Reference proteome</keyword>
<keyword evidence="1" id="KW-0472">Membrane</keyword>
<sequence>MSEILIWTGLTVFVFVFIAWIVWNIQPERVACTSQTLIKKYKGKTESIELVDIDEIKYHYHAAAGFLSEWEFIDRNGGSLKIDGESKGIEQVLSQLESILPSFSLDDFKIMFKAGDVEDSLNVWKNA</sequence>
<dbReference type="AlphaFoldDB" id="A0A370DPR5"/>
<feature type="transmembrane region" description="Helical" evidence="1">
    <location>
        <begin position="6"/>
        <end position="25"/>
    </location>
</feature>
<dbReference type="EMBL" id="QFXE01000008">
    <property type="protein sequence ID" value="RDH86555.1"/>
    <property type="molecule type" value="Genomic_DNA"/>
</dbReference>
<keyword evidence="1" id="KW-0812">Transmembrane</keyword>